<organism evidence="2 3">
    <name type="scientific">Aquamicrobium defluvii</name>
    <dbReference type="NCBI Taxonomy" id="69279"/>
    <lineage>
        <taxon>Bacteria</taxon>
        <taxon>Pseudomonadati</taxon>
        <taxon>Pseudomonadota</taxon>
        <taxon>Alphaproteobacteria</taxon>
        <taxon>Hyphomicrobiales</taxon>
        <taxon>Phyllobacteriaceae</taxon>
        <taxon>Aquamicrobium</taxon>
    </lineage>
</organism>
<dbReference type="Proteomes" id="UP000019849">
    <property type="component" value="Unassembled WGS sequence"/>
</dbReference>
<name>A0A011T2V3_9HYPH</name>
<evidence type="ECO:0000313" key="2">
    <source>
        <dbReference type="EMBL" id="EXL05904.1"/>
    </source>
</evidence>
<proteinExistence type="predicted"/>
<reference evidence="2 3" key="1">
    <citation type="submission" date="2014-02" db="EMBL/GenBank/DDBJ databases">
        <title>Aquamicrobium defluvii Genome sequencing.</title>
        <authorList>
            <person name="Wang X."/>
        </authorList>
    </citation>
    <scope>NUCLEOTIDE SEQUENCE [LARGE SCALE GENOMIC DNA]</scope>
    <source>
        <strain evidence="2 3">W13Z1</strain>
    </source>
</reference>
<dbReference type="HOGENOM" id="CLU_2950133_0_0_5"/>
<evidence type="ECO:0000313" key="3">
    <source>
        <dbReference type="Proteomes" id="UP000019849"/>
    </source>
</evidence>
<evidence type="ECO:0000256" key="1">
    <source>
        <dbReference type="SAM" id="MobiDB-lite"/>
    </source>
</evidence>
<comment type="caution">
    <text evidence="2">The sequence shown here is derived from an EMBL/GenBank/DDBJ whole genome shotgun (WGS) entry which is preliminary data.</text>
</comment>
<sequence>MPRPGSGACPGAAGGASSMPVRNMRVIPARNKPRNGRKSFVSLKNRAILMPVAVKINAN</sequence>
<protein>
    <submittedName>
        <fullName evidence="2">Uncharacterized protein</fullName>
    </submittedName>
</protein>
<dbReference type="EMBL" id="JENY01000018">
    <property type="protein sequence ID" value="EXL05904.1"/>
    <property type="molecule type" value="Genomic_DNA"/>
</dbReference>
<dbReference type="AlphaFoldDB" id="A0A011T2V3"/>
<feature type="region of interest" description="Disordered" evidence="1">
    <location>
        <begin position="1"/>
        <end position="37"/>
    </location>
</feature>
<feature type="compositionally biased region" description="Low complexity" evidence="1">
    <location>
        <begin position="1"/>
        <end position="20"/>
    </location>
</feature>
<accession>A0A011T2V3</accession>
<gene>
    <name evidence="2" type="ORF">BG36_06715</name>
</gene>